<comment type="caution">
    <text evidence="7">The sequence shown here is derived from an EMBL/GenBank/DDBJ whole genome shotgun (WGS) entry which is preliminary data.</text>
</comment>
<organism evidence="7 8">
    <name type="scientific">Crateriforma conspicua</name>
    <dbReference type="NCBI Taxonomy" id="2527996"/>
    <lineage>
        <taxon>Bacteria</taxon>
        <taxon>Pseudomonadati</taxon>
        <taxon>Planctomycetota</taxon>
        <taxon>Planctomycetia</taxon>
        <taxon>Planctomycetales</taxon>
        <taxon>Planctomycetaceae</taxon>
        <taxon>Crateriforma</taxon>
    </lineage>
</organism>
<dbReference type="FunFam" id="3.40.605.10:FF:000037">
    <property type="entry name" value="NADP-dependent fatty aldehyde dehydrogenase"/>
    <property type="match status" value="1"/>
</dbReference>
<comment type="catalytic activity">
    <reaction evidence="4">
        <text>2,5-dioxopentanoate + NADP(+) + H2O = 2-oxoglutarate + NADPH + 2 H(+)</text>
        <dbReference type="Rhea" id="RHEA:11296"/>
        <dbReference type="ChEBI" id="CHEBI:15377"/>
        <dbReference type="ChEBI" id="CHEBI:15378"/>
        <dbReference type="ChEBI" id="CHEBI:16810"/>
        <dbReference type="ChEBI" id="CHEBI:57783"/>
        <dbReference type="ChEBI" id="CHEBI:58136"/>
        <dbReference type="ChEBI" id="CHEBI:58349"/>
        <dbReference type="EC" id="1.2.1.26"/>
    </reaction>
</comment>
<protein>
    <recommendedName>
        <fullName evidence="5">2,5-dioxovalerate dehydrogenase</fullName>
        <ecNumber evidence="5">1.2.1.26</ecNumber>
    </recommendedName>
</protein>
<evidence type="ECO:0000256" key="4">
    <source>
        <dbReference type="ARBA" id="ARBA00051918"/>
    </source>
</evidence>
<dbReference type="PANTHER" id="PTHR43353">
    <property type="entry name" value="SUCCINATE-SEMIALDEHYDE DEHYDROGENASE, MITOCHONDRIAL"/>
    <property type="match status" value="1"/>
</dbReference>
<name>A0A5C5Y7U4_9PLAN</name>
<comment type="similarity">
    <text evidence="1">Belongs to the aldehyde dehydrogenase family.</text>
</comment>
<dbReference type="OrthoDB" id="9770537at2"/>
<dbReference type="InterPro" id="IPR016162">
    <property type="entry name" value="Ald_DH_N"/>
</dbReference>
<dbReference type="EC" id="1.2.1.26" evidence="5"/>
<gene>
    <name evidence="7" type="primary">aldH</name>
    <name evidence="7" type="ORF">Pan14r_17080</name>
</gene>
<keyword evidence="2 7" id="KW-0560">Oxidoreductase</keyword>
<evidence type="ECO:0000313" key="8">
    <source>
        <dbReference type="Proteomes" id="UP000317238"/>
    </source>
</evidence>
<dbReference type="Gene3D" id="3.40.605.10">
    <property type="entry name" value="Aldehyde Dehydrogenase, Chain A, domain 1"/>
    <property type="match status" value="1"/>
</dbReference>
<dbReference type="Gene3D" id="3.40.309.10">
    <property type="entry name" value="Aldehyde Dehydrogenase, Chain A, domain 2"/>
    <property type="match status" value="1"/>
</dbReference>
<dbReference type="InterPro" id="IPR044151">
    <property type="entry name" value="ALDH_KGSADH"/>
</dbReference>
<accession>A0A5C5Y7U4</accession>
<dbReference type="PANTHER" id="PTHR43353:SF3">
    <property type="entry name" value="ALDEHYDE DEHYDROGENASE-RELATED"/>
    <property type="match status" value="1"/>
</dbReference>
<dbReference type="InterPro" id="IPR015590">
    <property type="entry name" value="Aldehyde_DH_dom"/>
</dbReference>
<keyword evidence="8" id="KW-1185">Reference proteome</keyword>
<comment type="catalytic activity">
    <reaction evidence="3">
        <text>2,5-dioxopentanoate + NAD(+) + H2O = 2-oxoglutarate + NADH + 2 H(+)</text>
        <dbReference type="Rhea" id="RHEA:47152"/>
        <dbReference type="ChEBI" id="CHEBI:15377"/>
        <dbReference type="ChEBI" id="CHEBI:15378"/>
        <dbReference type="ChEBI" id="CHEBI:16810"/>
        <dbReference type="ChEBI" id="CHEBI:57540"/>
        <dbReference type="ChEBI" id="CHEBI:57945"/>
        <dbReference type="ChEBI" id="CHEBI:58136"/>
    </reaction>
</comment>
<feature type="domain" description="Aldehyde dehydrogenase" evidence="6">
    <location>
        <begin position="17"/>
        <end position="439"/>
    </location>
</feature>
<dbReference type="RefSeq" id="WP_145299251.1">
    <property type="nucleotide sequence ID" value="NZ_CP036319.1"/>
</dbReference>
<dbReference type="SUPFAM" id="SSF53720">
    <property type="entry name" value="ALDH-like"/>
    <property type="match status" value="1"/>
</dbReference>
<dbReference type="EMBL" id="SJPL01000001">
    <property type="protein sequence ID" value="TWT69422.1"/>
    <property type="molecule type" value="Genomic_DNA"/>
</dbReference>
<sequence>MSTAAPAVAQVLINGTWKDADTQSTFQATDPNQNQTLDATFPVSSWSDCDAALDAAADAARKIRRLPAAKIAEFLRAYADEIESAKDDLVNAAFAETGLAKSPRLADVELPRTTNQLRLAADACESGDWAMATIDTATGIRSCFEPIGPVAVFGPNNFPFAFGSVSGGDFAAAIAAGNPVIGKANSSHPETTRLFAVAALKAIQQTGMPAATVQLIYRTSHADGERLVADPRLAATGYTGSRSAGLKLKAAADAAGKPIYLELSSVNPVVITPNALAERGDAIVDEFVTSVLMGTGQFCTNPGMVMLVRGESSDQFIDAVRQKFESTAAGTLLSPAVAKSLSSSVQTLVDYGAKLITGGGDVESDRCAMANTLMTVDGKSFLGNPDGFQTEAFGNASLMVVCDDLEQLCQAISHLEGNLTGCVYSATGSSDEDVYRKVEFELKPKVGRLLNDKMPTGVAVSPAMNHGGPYPSTGHPGFTAVGIPASMIRFGKLTSFDNIRAERLPALLANANPTGKTWRRIDGTWSAGDVS</sequence>
<dbReference type="CDD" id="cd07129">
    <property type="entry name" value="ALDH_KGSADH"/>
    <property type="match status" value="1"/>
</dbReference>
<dbReference type="InterPro" id="IPR016163">
    <property type="entry name" value="Ald_DH_C"/>
</dbReference>
<dbReference type="AlphaFoldDB" id="A0A5C5Y7U4"/>
<evidence type="ECO:0000259" key="6">
    <source>
        <dbReference type="Pfam" id="PF00171"/>
    </source>
</evidence>
<dbReference type="Pfam" id="PF00171">
    <property type="entry name" value="Aldedh"/>
    <property type="match status" value="1"/>
</dbReference>
<evidence type="ECO:0000256" key="5">
    <source>
        <dbReference type="ARBA" id="ARBA00067023"/>
    </source>
</evidence>
<evidence type="ECO:0000256" key="1">
    <source>
        <dbReference type="ARBA" id="ARBA00009986"/>
    </source>
</evidence>
<dbReference type="InterPro" id="IPR050740">
    <property type="entry name" value="Aldehyde_DH_Superfamily"/>
</dbReference>
<evidence type="ECO:0000313" key="7">
    <source>
        <dbReference type="EMBL" id="TWT69422.1"/>
    </source>
</evidence>
<evidence type="ECO:0000256" key="3">
    <source>
        <dbReference type="ARBA" id="ARBA00050769"/>
    </source>
</evidence>
<dbReference type="Proteomes" id="UP000317238">
    <property type="component" value="Unassembled WGS sequence"/>
</dbReference>
<evidence type="ECO:0000256" key="2">
    <source>
        <dbReference type="ARBA" id="ARBA00023002"/>
    </source>
</evidence>
<dbReference type="InterPro" id="IPR016161">
    <property type="entry name" value="Ald_DH/histidinol_DH"/>
</dbReference>
<dbReference type="GO" id="GO:0047533">
    <property type="term" value="F:2,5-dioxovalerate dehydrogenase (NADP+) activity"/>
    <property type="evidence" value="ECO:0007669"/>
    <property type="project" value="UniProtKB-EC"/>
</dbReference>
<reference evidence="7 8" key="1">
    <citation type="submission" date="2019-02" db="EMBL/GenBank/DDBJ databases">
        <title>Deep-cultivation of Planctomycetes and their phenomic and genomic characterization uncovers novel biology.</title>
        <authorList>
            <person name="Wiegand S."/>
            <person name="Jogler M."/>
            <person name="Boedeker C."/>
            <person name="Pinto D."/>
            <person name="Vollmers J."/>
            <person name="Rivas-Marin E."/>
            <person name="Kohn T."/>
            <person name="Peeters S.H."/>
            <person name="Heuer A."/>
            <person name="Rast P."/>
            <person name="Oberbeckmann S."/>
            <person name="Bunk B."/>
            <person name="Jeske O."/>
            <person name="Meyerdierks A."/>
            <person name="Storesund J.E."/>
            <person name="Kallscheuer N."/>
            <person name="Luecker S."/>
            <person name="Lage O.M."/>
            <person name="Pohl T."/>
            <person name="Merkel B.J."/>
            <person name="Hornburger P."/>
            <person name="Mueller R.-W."/>
            <person name="Bruemmer F."/>
            <person name="Labrenz M."/>
            <person name="Spormann A.M."/>
            <person name="Op Den Camp H."/>
            <person name="Overmann J."/>
            <person name="Amann R."/>
            <person name="Jetten M.S.M."/>
            <person name="Mascher T."/>
            <person name="Medema M.H."/>
            <person name="Devos D.P."/>
            <person name="Kaster A.-K."/>
            <person name="Ovreas L."/>
            <person name="Rohde M."/>
            <person name="Galperin M.Y."/>
            <person name="Jogler C."/>
        </authorList>
    </citation>
    <scope>NUCLEOTIDE SEQUENCE [LARGE SCALE GENOMIC DNA]</scope>
    <source>
        <strain evidence="7 8">Pan14r</strain>
    </source>
</reference>
<proteinExistence type="inferred from homology"/>